<dbReference type="InParanoid" id="A0A078AQY6"/>
<reference evidence="2 3" key="1">
    <citation type="submission" date="2014-06" db="EMBL/GenBank/DDBJ databases">
        <authorList>
            <person name="Swart Estienne"/>
        </authorList>
    </citation>
    <scope>NUCLEOTIDE SEQUENCE [LARGE SCALE GENOMIC DNA]</scope>
    <source>
        <strain evidence="2 3">130c</strain>
    </source>
</reference>
<feature type="domain" description="ATP-dependent helicase C-terminal" evidence="1">
    <location>
        <begin position="13"/>
        <end position="78"/>
    </location>
</feature>
<dbReference type="InterPro" id="IPR006555">
    <property type="entry name" value="ATP-dep_Helicase_C"/>
</dbReference>
<protein>
    <submittedName>
        <fullName evidence="2">Regulator of telomere elongation helicase 1-like</fullName>
    </submittedName>
</protein>
<accession>A0A078AQY6</accession>
<dbReference type="GO" id="GO:0006139">
    <property type="term" value="P:nucleobase-containing compound metabolic process"/>
    <property type="evidence" value="ECO:0007669"/>
    <property type="project" value="InterPro"/>
</dbReference>
<keyword evidence="2" id="KW-0067">ATP-binding</keyword>
<evidence type="ECO:0000313" key="3">
    <source>
        <dbReference type="Proteomes" id="UP000039865"/>
    </source>
</evidence>
<dbReference type="GO" id="GO:0016818">
    <property type="term" value="F:hydrolase activity, acting on acid anhydrides, in phosphorus-containing anhydrides"/>
    <property type="evidence" value="ECO:0007669"/>
    <property type="project" value="InterPro"/>
</dbReference>
<dbReference type="PANTHER" id="PTHR11472:SF34">
    <property type="entry name" value="REGULATOR OF TELOMERE ELONGATION HELICASE 1"/>
    <property type="match status" value="1"/>
</dbReference>
<dbReference type="InterPro" id="IPR045028">
    <property type="entry name" value="DinG/Rad3-like"/>
</dbReference>
<dbReference type="Proteomes" id="UP000039865">
    <property type="component" value="Unassembled WGS sequence"/>
</dbReference>
<dbReference type="PANTHER" id="PTHR11472">
    <property type="entry name" value="DNA REPAIR DEAD HELICASE RAD3/XP-D SUBFAMILY MEMBER"/>
    <property type="match status" value="1"/>
</dbReference>
<dbReference type="InterPro" id="IPR027417">
    <property type="entry name" value="P-loop_NTPase"/>
</dbReference>
<dbReference type="EMBL" id="CCKQ01012056">
    <property type="protein sequence ID" value="CDW83662.1"/>
    <property type="molecule type" value="Genomic_DNA"/>
</dbReference>
<gene>
    <name evidence="2" type="primary">Contig19681.g20869</name>
    <name evidence="2" type="ORF">STYLEM_12710</name>
</gene>
<keyword evidence="2" id="KW-0547">Nucleotide-binding</keyword>
<dbReference type="GO" id="GO:0003676">
    <property type="term" value="F:nucleic acid binding"/>
    <property type="evidence" value="ECO:0007669"/>
    <property type="project" value="InterPro"/>
</dbReference>
<keyword evidence="2" id="KW-0347">Helicase</keyword>
<keyword evidence="2" id="KW-0378">Hydrolase</keyword>
<sequence length="81" mass="9299">MRHYNLLYNDELILRKNKQLYEALDNFRADNQSQNCRGGIFFAVCKGKLSEGIDFSDNDARCVIILGIPYSDLGDPRTLIK</sequence>
<dbReference type="GO" id="GO:0003678">
    <property type="term" value="F:DNA helicase activity"/>
    <property type="evidence" value="ECO:0007669"/>
    <property type="project" value="TreeGrafter"/>
</dbReference>
<dbReference type="AlphaFoldDB" id="A0A078AQY6"/>
<keyword evidence="3" id="KW-1185">Reference proteome</keyword>
<proteinExistence type="predicted"/>
<organism evidence="2 3">
    <name type="scientific">Stylonychia lemnae</name>
    <name type="common">Ciliate</name>
    <dbReference type="NCBI Taxonomy" id="5949"/>
    <lineage>
        <taxon>Eukaryota</taxon>
        <taxon>Sar</taxon>
        <taxon>Alveolata</taxon>
        <taxon>Ciliophora</taxon>
        <taxon>Intramacronucleata</taxon>
        <taxon>Spirotrichea</taxon>
        <taxon>Stichotrichia</taxon>
        <taxon>Sporadotrichida</taxon>
        <taxon>Oxytrichidae</taxon>
        <taxon>Stylonychinae</taxon>
        <taxon>Stylonychia</taxon>
    </lineage>
</organism>
<dbReference type="Pfam" id="PF13307">
    <property type="entry name" value="Helicase_C_2"/>
    <property type="match status" value="1"/>
</dbReference>
<dbReference type="OrthoDB" id="297351at2759"/>
<dbReference type="Gene3D" id="3.40.50.300">
    <property type="entry name" value="P-loop containing nucleotide triphosphate hydrolases"/>
    <property type="match status" value="1"/>
</dbReference>
<name>A0A078AQY6_STYLE</name>
<evidence type="ECO:0000259" key="1">
    <source>
        <dbReference type="Pfam" id="PF13307"/>
    </source>
</evidence>
<dbReference type="GO" id="GO:0005524">
    <property type="term" value="F:ATP binding"/>
    <property type="evidence" value="ECO:0007669"/>
    <property type="project" value="InterPro"/>
</dbReference>
<evidence type="ECO:0000313" key="2">
    <source>
        <dbReference type="EMBL" id="CDW83662.1"/>
    </source>
</evidence>